<dbReference type="PANTHER" id="PTHR42997">
    <property type="entry name" value="HIT FAMILY HYDROLASE"/>
    <property type="match status" value="1"/>
</dbReference>
<dbReference type="EMBL" id="CAEZSR010000004">
    <property type="protein sequence ID" value="CAB4539741.1"/>
    <property type="molecule type" value="Genomic_DNA"/>
</dbReference>
<feature type="domain" description="HIT" evidence="2">
    <location>
        <begin position="36"/>
        <end position="147"/>
    </location>
</feature>
<dbReference type="InterPro" id="IPR011146">
    <property type="entry name" value="HIT-like"/>
</dbReference>
<keyword evidence="1" id="KW-0547">Nucleotide-binding</keyword>
<name>A0A6J6BL13_9ZZZZ</name>
<accession>A0A6J6BL13</accession>
<dbReference type="PROSITE" id="PS51084">
    <property type="entry name" value="HIT_2"/>
    <property type="match status" value="1"/>
</dbReference>
<gene>
    <name evidence="3" type="ORF">UFOPK1493_00199</name>
</gene>
<organism evidence="3">
    <name type="scientific">freshwater metagenome</name>
    <dbReference type="NCBI Taxonomy" id="449393"/>
    <lineage>
        <taxon>unclassified sequences</taxon>
        <taxon>metagenomes</taxon>
        <taxon>ecological metagenomes</taxon>
    </lineage>
</organism>
<evidence type="ECO:0000256" key="1">
    <source>
        <dbReference type="ARBA" id="ARBA00022741"/>
    </source>
</evidence>
<reference evidence="3" key="1">
    <citation type="submission" date="2020-05" db="EMBL/GenBank/DDBJ databases">
        <authorList>
            <person name="Chiriac C."/>
            <person name="Salcher M."/>
            <person name="Ghai R."/>
            <person name="Kavagutti S V."/>
        </authorList>
    </citation>
    <scope>NUCLEOTIDE SEQUENCE</scope>
</reference>
<dbReference type="PANTHER" id="PTHR42997:SF1">
    <property type="entry name" value="AP-4-A PHOSPHORYLASE"/>
    <property type="match status" value="1"/>
</dbReference>
<evidence type="ECO:0000259" key="2">
    <source>
        <dbReference type="PROSITE" id="PS51084"/>
    </source>
</evidence>
<evidence type="ECO:0000313" key="3">
    <source>
        <dbReference type="EMBL" id="CAB4539741.1"/>
    </source>
</evidence>
<dbReference type="InterPro" id="IPR036265">
    <property type="entry name" value="HIT-like_sf"/>
</dbReference>
<dbReference type="SUPFAM" id="SSF54197">
    <property type="entry name" value="HIT-like"/>
    <property type="match status" value="1"/>
</dbReference>
<dbReference type="Pfam" id="PF01230">
    <property type="entry name" value="HIT"/>
    <property type="match status" value="1"/>
</dbReference>
<sequence length="175" mass="19246">MYVRHVTPLEQLWNGWRATYVTTADERPPTPDGASIFTTILRSGLPDEETHVVHRGTHAFVIMNAFPYSVGHQLVLPYREVGDLEELDADETQELWATVTDAVRAVKAALRPQGVNVGLNLGKPAGGSVSQHLHVHVVPRWVGDANFMTATANTRTLPEALPDTAAKLRAAWPRP</sequence>
<dbReference type="AlphaFoldDB" id="A0A6J6BL13"/>
<proteinExistence type="predicted"/>
<dbReference type="InterPro" id="IPR039383">
    <property type="entry name" value="FHIT"/>
</dbReference>
<protein>
    <submittedName>
        <fullName evidence="3">Unannotated protein</fullName>
    </submittedName>
</protein>
<dbReference type="GO" id="GO:0000166">
    <property type="term" value="F:nucleotide binding"/>
    <property type="evidence" value="ECO:0007669"/>
    <property type="project" value="UniProtKB-KW"/>
</dbReference>
<dbReference type="Gene3D" id="3.30.428.10">
    <property type="entry name" value="HIT-like"/>
    <property type="match status" value="1"/>
</dbReference>
<dbReference type="CDD" id="cd01275">
    <property type="entry name" value="FHIT"/>
    <property type="match status" value="1"/>
</dbReference>
<dbReference type="InterPro" id="IPR052908">
    <property type="entry name" value="AP-4-A_phosphorylase"/>
</dbReference>
<dbReference type="GO" id="GO:0003824">
    <property type="term" value="F:catalytic activity"/>
    <property type="evidence" value="ECO:0007669"/>
    <property type="project" value="InterPro"/>
</dbReference>